<dbReference type="EMBL" id="ACEC01000020">
    <property type="protein sequence ID" value="EEG31849.1"/>
    <property type="molecule type" value="Genomic_DNA"/>
</dbReference>
<gene>
    <name evidence="1" type="ORF">CLOSTMETH_00437</name>
</gene>
<name>C0E9D9_9FIRM</name>
<dbReference type="HOGENOM" id="CLU_3249571_0_0_9"/>
<evidence type="ECO:0000313" key="1">
    <source>
        <dbReference type="EMBL" id="EEG31849.1"/>
    </source>
</evidence>
<sequence>MVCQTDPSFFFILCESAEFWASGVEQKRGMRVTVHRFRRTAV</sequence>
<proteinExistence type="predicted"/>
<reference evidence="1 2" key="2">
    <citation type="submission" date="2009-02" db="EMBL/GenBank/DDBJ databases">
        <title>Draft genome sequence of Clostridium methylpentosum (DSM 5476).</title>
        <authorList>
            <person name="Sudarsanam P."/>
            <person name="Ley R."/>
            <person name="Guruge J."/>
            <person name="Turnbaugh P.J."/>
            <person name="Mahowald M."/>
            <person name="Liep D."/>
            <person name="Gordon J."/>
        </authorList>
    </citation>
    <scope>NUCLEOTIDE SEQUENCE [LARGE SCALE GENOMIC DNA]</scope>
    <source>
        <strain evidence="1 2">DSM 5476</strain>
    </source>
</reference>
<dbReference type="AlphaFoldDB" id="C0E9D9"/>
<comment type="caution">
    <text evidence="1">The sequence shown here is derived from an EMBL/GenBank/DDBJ whole genome shotgun (WGS) entry which is preliminary data.</text>
</comment>
<organism evidence="1 2">
    <name type="scientific">[Clostridium] methylpentosum DSM 5476</name>
    <dbReference type="NCBI Taxonomy" id="537013"/>
    <lineage>
        <taxon>Bacteria</taxon>
        <taxon>Bacillati</taxon>
        <taxon>Bacillota</taxon>
        <taxon>Clostridia</taxon>
        <taxon>Eubacteriales</taxon>
        <taxon>Oscillospiraceae</taxon>
        <taxon>Oscillospiraceae incertae sedis</taxon>
    </lineage>
</organism>
<evidence type="ECO:0000313" key="2">
    <source>
        <dbReference type="Proteomes" id="UP000003340"/>
    </source>
</evidence>
<accession>C0E9D9</accession>
<keyword evidence="2" id="KW-1185">Reference proteome</keyword>
<reference evidence="1 2" key="1">
    <citation type="submission" date="2009-01" db="EMBL/GenBank/DDBJ databases">
        <authorList>
            <person name="Fulton L."/>
            <person name="Clifton S."/>
            <person name="Fulton B."/>
            <person name="Xu J."/>
            <person name="Minx P."/>
            <person name="Pepin K.H."/>
            <person name="Johnson M."/>
            <person name="Bhonagiri V."/>
            <person name="Nash W.E."/>
            <person name="Mardis E.R."/>
            <person name="Wilson R.K."/>
        </authorList>
    </citation>
    <scope>NUCLEOTIDE SEQUENCE [LARGE SCALE GENOMIC DNA]</scope>
    <source>
        <strain evidence="1 2">DSM 5476</strain>
    </source>
</reference>
<protein>
    <submittedName>
        <fullName evidence="1">Uncharacterized protein</fullName>
    </submittedName>
</protein>
<dbReference type="Proteomes" id="UP000003340">
    <property type="component" value="Unassembled WGS sequence"/>
</dbReference>